<dbReference type="GeneID" id="97459488"/>
<protein>
    <submittedName>
        <fullName evidence="2">Pyridoxamine 5'-phosphate oxidase family protein</fullName>
    </submittedName>
</protein>
<sequence length="121" mass="13199">MKKLESTKLTADQQKFFTDKLAFVSSVSKDGEPQVGPKGSLNVVDESHLAWVEVTHAHLWENVQAGSKVAVVVADVPSHTNVRVIGTPHVSEDKEFIEAQYKKTGKTSGDVVVIDIEEIDA</sequence>
<dbReference type="Gene3D" id="2.30.110.10">
    <property type="entry name" value="Electron Transport, Fmn-binding Protein, Chain A"/>
    <property type="match status" value="1"/>
</dbReference>
<dbReference type="PANTHER" id="PTHR40660">
    <property type="entry name" value="5'-PHOSPHATE OXIDASE PUTATIVE DOMAIN-CONTAINING PROTEIN-RELATED"/>
    <property type="match status" value="1"/>
</dbReference>
<dbReference type="Pfam" id="PF01243">
    <property type="entry name" value="PNPOx_N"/>
    <property type="match status" value="1"/>
</dbReference>
<dbReference type="SUPFAM" id="SSF50475">
    <property type="entry name" value="FMN-binding split barrel"/>
    <property type="match status" value="1"/>
</dbReference>
<dbReference type="RefSeq" id="WP_006586680.1">
    <property type="nucleotide sequence ID" value="NZ_CABMGH010000064.1"/>
</dbReference>
<organism evidence="2 3">
    <name type="scientific">Lactobacillus mulieris</name>
    <dbReference type="NCBI Taxonomy" id="2508708"/>
    <lineage>
        <taxon>Bacteria</taxon>
        <taxon>Bacillati</taxon>
        <taxon>Bacillota</taxon>
        <taxon>Bacilli</taxon>
        <taxon>Lactobacillales</taxon>
        <taxon>Lactobacillaceae</taxon>
        <taxon>Lactobacillus</taxon>
    </lineage>
</organism>
<dbReference type="AlphaFoldDB" id="A0AAP3GVG2"/>
<dbReference type="InterPro" id="IPR011576">
    <property type="entry name" value="Pyridox_Oxase_N"/>
</dbReference>
<proteinExistence type="predicted"/>
<evidence type="ECO:0000313" key="3">
    <source>
        <dbReference type="Proteomes" id="UP001213015"/>
    </source>
</evidence>
<reference evidence="2" key="1">
    <citation type="submission" date="2022-01" db="EMBL/GenBank/DDBJ databases">
        <title>VMRC isolate genome collection.</title>
        <authorList>
            <person name="France M."/>
            <person name="Rutt L."/>
            <person name="Humphrys M."/>
            <person name="Ravel J."/>
        </authorList>
    </citation>
    <scope>NUCLEOTIDE SEQUENCE</scope>
    <source>
        <strain evidence="2">C0127B5</strain>
    </source>
</reference>
<dbReference type="Proteomes" id="UP001213015">
    <property type="component" value="Unassembled WGS sequence"/>
</dbReference>
<name>A0AAP3GVG2_9LACO</name>
<dbReference type="PANTHER" id="PTHR40660:SF1">
    <property type="entry name" value="5'-PHOSPHATE OXIDASE PUTATIVE DOMAIN-CONTAINING PROTEIN-RELATED"/>
    <property type="match status" value="1"/>
</dbReference>
<evidence type="ECO:0000313" key="2">
    <source>
        <dbReference type="EMBL" id="MCZ3844284.1"/>
    </source>
</evidence>
<comment type="caution">
    <text evidence="2">The sequence shown here is derived from an EMBL/GenBank/DDBJ whole genome shotgun (WGS) entry which is preliminary data.</text>
</comment>
<gene>
    <name evidence="2" type="ORF">L2422_01925</name>
</gene>
<accession>A0AAP3GVG2</accession>
<dbReference type="EMBL" id="JAKHLF010000002">
    <property type="protein sequence ID" value="MCZ3844284.1"/>
    <property type="molecule type" value="Genomic_DNA"/>
</dbReference>
<evidence type="ECO:0000259" key="1">
    <source>
        <dbReference type="Pfam" id="PF01243"/>
    </source>
</evidence>
<feature type="domain" description="Pyridoxamine 5'-phosphate oxidase N-terminal" evidence="1">
    <location>
        <begin position="18"/>
        <end position="119"/>
    </location>
</feature>
<dbReference type="InterPro" id="IPR012349">
    <property type="entry name" value="Split_barrel_FMN-bd"/>
</dbReference>